<evidence type="ECO:0000256" key="6">
    <source>
        <dbReference type="ARBA" id="ARBA00023136"/>
    </source>
</evidence>
<reference evidence="8 9" key="1">
    <citation type="submission" date="2019-07" db="EMBL/GenBank/DDBJ databases">
        <title>Genomics analysis of Aphanomyces spp. identifies a new class of oomycete effector associated with host adaptation.</title>
        <authorList>
            <person name="Gaulin E."/>
        </authorList>
    </citation>
    <scope>NUCLEOTIDE SEQUENCE [LARGE SCALE GENOMIC DNA]</scope>
    <source>
        <strain evidence="8 9">ATCC 201684</strain>
    </source>
</reference>
<keyword evidence="3" id="KW-1003">Cell membrane</keyword>
<protein>
    <recommendedName>
        <fullName evidence="10">Post-GPI attachment to proteins factor 3</fullName>
    </recommendedName>
</protein>
<feature type="transmembrane region" description="Helical" evidence="7">
    <location>
        <begin position="150"/>
        <end position="168"/>
    </location>
</feature>
<evidence type="ECO:0000256" key="3">
    <source>
        <dbReference type="ARBA" id="ARBA00022475"/>
    </source>
</evidence>
<evidence type="ECO:0000256" key="4">
    <source>
        <dbReference type="ARBA" id="ARBA00022692"/>
    </source>
</evidence>
<dbReference type="PANTHER" id="PTHR36561:SF2">
    <property type="entry name" value="HAEMOLYSIN-III RELATED"/>
    <property type="match status" value="1"/>
</dbReference>
<dbReference type="Pfam" id="PF12036">
    <property type="entry name" value="DUF3522"/>
    <property type="match status" value="1"/>
</dbReference>
<evidence type="ECO:0000256" key="5">
    <source>
        <dbReference type="ARBA" id="ARBA00022989"/>
    </source>
</evidence>
<accession>A0A6G0WQ26</accession>
<evidence type="ECO:0000256" key="1">
    <source>
        <dbReference type="ARBA" id="ARBA00004651"/>
    </source>
</evidence>
<evidence type="ECO:0000313" key="8">
    <source>
        <dbReference type="EMBL" id="KAF0729468.1"/>
    </source>
</evidence>
<keyword evidence="9" id="KW-1185">Reference proteome</keyword>
<name>A0A6G0WQ26_9STRA</name>
<proteinExistence type="inferred from homology"/>
<comment type="subcellular location">
    <subcellularLocation>
        <location evidence="1">Cell membrane</location>
        <topology evidence="1">Multi-pass membrane protein</topology>
    </subcellularLocation>
</comment>
<keyword evidence="6 7" id="KW-0472">Membrane</keyword>
<gene>
    <name evidence="8" type="ORF">Ae201684_012966</name>
</gene>
<evidence type="ECO:0000256" key="2">
    <source>
        <dbReference type="ARBA" id="ARBA00005542"/>
    </source>
</evidence>
<comment type="caution">
    <text evidence="8">The sequence shown here is derived from an EMBL/GenBank/DDBJ whole genome shotgun (WGS) entry which is preliminary data.</text>
</comment>
<evidence type="ECO:0000256" key="7">
    <source>
        <dbReference type="SAM" id="Phobius"/>
    </source>
</evidence>
<dbReference type="PANTHER" id="PTHR36561">
    <property type="entry name" value="HAEMOLYSIN-III RELATED-RELATED"/>
    <property type="match status" value="1"/>
</dbReference>
<dbReference type="AlphaFoldDB" id="A0A6G0WQ26"/>
<dbReference type="VEuPathDB" id="FungiDB:AeMF1_010018"/>
<evidence type="ECO:0000313" key="9">
    <source>
        <dbReference type="Proteomes" id="UP000481153"/>
    </source>
</evidence>
<keyword evidence="4 7" id="KW-0812">Transmembrane</keyword>
<feature type="transmembrane region" description="Helical" evidence="7">
    <location>
        <begin position="6"/>
        <end position="30"/>
    </location>
</feature>
<feature type="transmembrane region" description="Helical" evidence="7">
    <location>
        <begin position="174"/>
        <end position="194"/>
    </location>
</feature>
<keyword evidence="5 7" id="KW-1133">Transmembrane helix</keyword>
<dbReference type="Proteomes" id="UP000481153">
    <property type="component" value="Unassembled WGS sequence"/>
</dbReference>
<dbReference type="GO" id="GO:0005886">
    <property type="term" value="C:plasma membrane"/>
    <property type="evidence" value="ECO:0007669"/>
    <property type="project" value="UniProtKB-SubCell"/>
</dbReference>
<dbReference type="InterPro" id="IPR021910">
    <property type="entry name" value="NGX6/PGAP6/MYMK"/>
</dbReference>
<dbReference type="EMBL" id="VJMJ01000164">
    <property type="protein sequence ID" value="KAF0729468.1"/>
    <property type="molecule type" value="Genomic_DNA"/>
</dbReference>
<sequence>MKDDVVEMAIMLLVTGVTNFSMLQTIVMLYRHQMLFEVGHEVVDRGLTCFMYHCCNSIDAPLYLDEGQWHRLDNIGAIVCFTNLCWYLMDLRDDQTLRALQYGAFGLILIAQEKDPWNPVYTVAPILLSLGAVVAVNFVRGMPKYDKTAFAQGFLAMFVAVLCFARGLDDATDPFRFFHGCWHACVSLAMNYFFRTLSPPYVRSSLLPTDAKFL</sequence>
<comment type="similarity">
    <text evidence="2">Belongs to the TMEM8 family.</text>
</comment>
<feature type="transmembrane region" description="Helical" evidence="7">
    <location>
        <begin position="120"/>
        <end position="138"/>
    </location>
</feature>
<organism evidence="8 9">
    <name type="scientific">Aphanomyces euteiches</name>
    <dbReference type="NCBI Taxonomy" id="100861"/>
    <lineage>
        <taxon>Eukaryota</taxon>
        <taxon>Sar</taxon>
        <taxon>Stramenopiles</taxon>
        <taxon>Oomycota</taxon>
        <taxon>Saprolegniomycetes</taxon>
        <taxon>Saprolegniales</taxon>
        <taxon>Verrucalvaceae</taxon>
        <taxon>Aphanomyces</taxon>
    </lineage>
</organism>
<evidence type="ECO:0008006" key="10">
    <source>
        <dbReference type="Google" id="ProtNLM"/>
    </source>
</evidence>